<evidence type="ECO:0000256" key="2">
    <source>
        <dbReference type="ARBA" id="ARBA00022676"/>
    </source>
</evidence>
<gene>
    <name evidence="4" type="ORF">EDD58_10542</name>
</gene>
<name>A0A4R3L6K7_9BACL</name>
<reference evidence="4 5" key="1">
    <citation type="submission" date="2019-03" db="EMBL/GenBank/DDBJ databases">
        <title>Genomic Encyclopedia of Type Strains, Phase IV (KMG-IV): sequencing the most valuable type-strain genomes for metagenomic binning, comparative biology and taxonomic classification.</title>
        <authorList>
            <person name="Goeker M."/>
        </authorList>
    </citation>
    <scope>NUCLEOTIDE SEQUENCE [LARGE SCALE GENOMIC DNA]</scope>
    <source>
        <strain evidence="4 5">DSM 45707</strain>
    </source>
</reference>
<dbReference type="FunFam" id="3.40.50.2000:FF:000072">
    <property type="entry name" value="Glycosyl transferase"/>
    <property type="match status" value="1"/>
</dbReference>
<protein>
    <submittedName>
        <fullName evidence="4">MGT family glycosyltransferase</fullName>
    </submittedName>
</protein>
<sequence>MKILFFMMPAHGHINPTLPVAKELVRRGEQVVYYTTEEFEKKIKEIGAEVRVIHDKFGIQMHEENTNQFSTNVSSPEVLIKNLSRHIKEAPQLIEQVKSEEVDGIVCDPMCLWGRTISEQLHIPRVLFYSGIVVTPDSPIFQYFSTSFDGEIPEVIKKMFIVKEELNIAPILREFQPDSKYLDDQYEFIGPSIIKREQELDFPIEQIKDQPTIFISLGSVIHNPHFNQICIDAFANTEWKVVMVSKTILENTNIPPNFLINPFVPQLEVLQHSDIFISHGGVNSVMESLWFGVPLLLVPQSSDQPIVAARVEALNLGLVLDSNTLTVEQLREAVKKISSNLSLQRNVKEMQSTLQKCKGNIRGADVLQDYFRKKNSQYFSS</sequence>
<dbReference type="SUPFAM" id="SSF53756">
    <property type="entry name" value="UDP-Glycosyltransferase/glycogen phosphorylase"/>
    <property type="match status" value="1"/>
</dbReference>
<evidence type="ECO:0000313" key="5">
    <source>
        <dbReference type="Proteomes" id="UP000294937"/>
    </source>
</evidence>
<keyword evidence="2" id="KW-0328">Glycosyltransferase</keyword>
<organism evidence="4 5">
    <name type="scientific">Hazenella coriacea</name>
    <dbReference type="NCBI Taxonomy" id="1179467"/>
    <lineage>
        <taxon>Bacteria</taxon>
        <taxon>Bacillati</taxon>
        <taxon>Bacillota</taxon>
        <taxon>Bacilli</taxon>
        <taxon>Bacillales</taxon>
        <taxon>Thermoactinomycetaceae</taxon>
        <taxon>Hazenella</taxon>
    </lineage>
</organism>
<dbReference type="GO" id="GO:0016758">
    <property type="term" value="F:hexosyltransferase activity"/>
    <property type="evidence" value="ECO:0007669"/>
    <property type="project" value="UniProtKB-ARBA"/>
</dbReference>
<proteinExistence type="inferred from homology"/>
<keyword evidence="3 4" id="KW-0808">Transferase</keyword>
<dbReference type="Gene3D" id="3.40.50.2000">
    <property type="entry name" value="Glycogen Phosphorylase B"/>
    <property type="match status" value="2"/>
</dbReference>
<comment type="similarity">
    <text evidence="1">Belongs to the UDP-glycosyltransferase family.</text>
</comment>
<dbReference type="InterPro" id="IPR002213">
    <property type="entry name" value="UDP_glucos_trans"/>
</dbReference>
<dbReference type="EMBL" id="SMAG01000005">
    <property type="protein sequence ID" value="TCS93834.1"/>
    <property type="molecule type" value="Genomic_DNA"/>
</dbReference>
<dbReference type="PANTHER" id="PTHR48043:SF145">
    <property type="entry name" value="FI06409P-RELATED"/>
    <property type="match status" value="1"/>
</dbReference>
<dbReference type="GO" id="GO:0008194">
    <property type="term" value="F:UDP-glycosyltransferase activity"/>
    <property type="evidence" value="ECO:0007669"/>
    <property type="project" value="InterPro"/>
</dbReference>
<evidence type="ECO:0000313" key="4">
    <source>
        <dbReference type="EMBL" id="TCS93834.1"/>
    </source>
</evidence>
<keyword evidence="5" id="KW-1185">Reference proteome</keyword>
<dbReference type="CDD" id="cd03784">
    <property type="entry name" value="GT1_Gtf-like"/>
    <property type="match status" value="1"/>
</dbReference>
<accession>A0A4R3L6K7</accession>
<dbReference type="PANTHER" id="PTHR48043">
    <property type="entry name" value="EG:EG0003.4 PROTEIN-RELATED"/>
    <property type="match status" value="1"/>
</dbReference>
<dbReference type="Proteomes" id="UP000294937">
    <property type="component" value="Unassembled WGS sequence"/>
</dbReference>
<evidence type="ECO:0000256" key="3">
    <source>
        <dbReference type="ARBA" id="ARBA00022679"/>
    </source>
</evidence>
<dbReference type="AlphaFoldDB" id="A0A4R3L6K7"/>
<evidence type="ECO:0000256" key="1">
    <source>
        <dbReference type="ARBA" id="ARBA00009995"/>
    </source>
</evidence>
<dbReference type="Pfam" id="PF00201">
    <property type="entry name" value="UDPGT"/>
    <property type="match status" value="1"/>
</dbReference>
<comment type="caution">
    <text evidence="4">The sequence shown here is derived from an EMBL/GenBank/DDBJ whole genome shotgun (WGS) entry which is preliminary data.</text>
</comment>
<dbReference type="InterPro" id="IPR050271">
    <property type="entry name" value="UDP-glycosyltransferase"/>
</dbReference>
<dbReference type="RefSeq" id="WP_131925137.1">
    <property type="nucleotide sequence ID" value="NZ_SMAG01000005.1"/>
</dbReference>
<dbReference type="OrthoDB" id="6620093at2"/>